<evidence type="ECO:0000256" key="1">
    <source>
        <dbReference type="ARBA" id="ARBA00012417"/>
    </source>
</evidence>
<evidence type="ECO:0000256" key="2">
    <source>
        <dbReference type="ARBA" id="ARBA00016178"/>
    </source>
</evidence>
<evidence type="ECO:0000313" key="14">
    <source>
        <dbReference type="Proteomes" id="UP000887563"/>
    </source>
</evidence>
<proteinExistence type="predicted"/>
<dbReference type="GO" id="GO:0003684">
    <property type="term" value="F:damaged DNA binding"/>
    <property type="evidence" value="ECO:0007669"/>
    <property type="project" value="InterPro"/>
</dbReference>
<accession>A0A914LKV8</accession>
<evidence type="ECO:0000259" key="13">
    <source>
        <dbReference type="PROSITE" id="PS50173"/>
    </source>
</evidence>
<dbReference type="InterPro" id="IPR050116">
    <property type="entry name" value="DNA_polymerase-Y"/>
</dbReference>
<evidence type="ECO:0000256" key="8">
    <source>
        <dbReference type="ARBA" id="ARBA00022842"/>
    </source>
</evidence>
<evidence type="ECO:0000256" key="4">
    <source>
        <dbReference type="ARBA" id="ARBA00022695"/>
    </source>
</evidence>
<dbReference type="GO" id="GO:0046872">
    <property type="term" value="F:metal ion binding"/>
    <property type="evidence" value="ECO:0007669"/>
    <property type="project" value="UniProtKB-KW"/>
</dbReference>
<dbReference type="Gene3D" id="3.30.1490.100">
    <property type="entry name" value="DNA polymerase, Y-family, little finger domain"/>
    <property type="match status" value="1"/>
</dbReference>
<dbReference type="EC" id="2.7.7.7" evidence="1"/>
<keyword evidence="10" id="KW-0234">DNA repair</keyword>
<dbReference type="InterPro" id="IPR043502">
    <property type="entry name" value="DNA/RNA_pol_sf"/>
</dbReference>
<evidence type="ECO:0000256" key="12">
    <source>
        <dbReference type="SAM" id="MobiDB-lite"/>
    </source>
</evidence>
<feature type="compositionally biased region" description="Basic and acidic residues" evidence="12">
    <location>
        <begin position="499"/>
        <end position="511"/>
    </location>
</feature>
<keyword evidence="4" id="KW-0548">Nucleotidyltransferase</keyword>
<dbReference type="GO" id="GO:0003887">
    <property type="term" value="F:DNA-directed DNA polymerase activity"/>
    <property type="evidence" value="ECO:0007669"/>
    <property type="project" value="UniProtKB-KW"/>
</dbReference>
<dbReference type="FunFam" id="3.40.1170.60:FF:000012">
    <property type="entry name" value="Putative DNA-directed polymerase kappa"/>
    <property type="match status" value="1"/>
</dbReference>
<dbReference type="Pfam" id="PF11799">
    <property type="entry name" value="IMS_C"/>
    <property type="match status" value="1"/>
</dbReference>
<dbReference type="InterPro" id="IPR001126">
    <property type="entry name" value="UmuC"/>
</dbReference>
<dbReference type="AlphaFoldDB" id="A0A914LKV8"/>
<evidence type="ECO:0000256" key="3">
    <source>
        <dbReference type="ARBA" id="ARBA00022679"/>
    </source>
</evidence>
<dbReference type="InterPro" id="IPR043128">
    <property type="entry name" value="Rev_trsase/Diguanyl_cyclase"/>
</dbReference>
<dbReference type="InterPro" id="IPR017961">
    <property type="entry name" value="DNA_pol_Y-fam_little_finger"/>
</dbReference>
<dbReference type="Proteomes" id="UP000887563">
    <property type="component" value="Unplaced"/>
</dbReference>
<dbReference type="SUPFAM" id="SSF100879">
    <property type="entry name" value="Lesion bypass DNA polymerase (Y-family), little finger domain"/>
    <property type="match status" value="1"/>
</dbReference>
<dbReference type="GO" id="GO:0005634">
    <property type="term" value="C:nucleus"/>
    <property type="evidence" value="ECO:0007669"/>
    <property type="project" value="TreeGrafter"/>
</dbReference>
<dbReference type="GO" id="GO:0006260">
    <property type="term" value="P:DNA replication"/>
    <property type="evidence" value="ECO:0007669"/>
    <property type="project" value="UniProtKB-KW"/>
</dbReference>
<dbReference type="PANTHER" id="PTHR11076:SF33">
    <property type="entry name" value="DNA POLYMERASE KAPPA"/>
    <property type="match status" value="1"/>
</dbReference>
<evidence type="ECO:0000256" key="6">
    <source>
        <dbReference type="ARBA" id="ARBA00022723"/>
    </source>
</evidence>
<keyword evidence="3" id="KW-0808">Transferase</keyword>
<evidence type="ECO:0000256" key="10">
    <source>
        <dbReference type="ARBA" id="ARBA00023204"/>
    </source>
</evidence>
<feature type="compositionally biased region" description="Acidic residues" evidence="12">
    <location>
        <begin position="489"/>
        <end position="498"/>
    </location>
</feature>
<dbReference type="Gene3D" id="3.30.70.270">
    <property type="match status" value="1"/>
</dbReference>
<comment type="catalytic activity">
    <reaction evidence="11">
        <text>DNA(n) + a 2'-deoxyribonucleoside 5'-triphosphate = DNA(n+1) + diphosphate</text>
        <dbReference type="Rhea" id="RHEA:22508"/>
        <dbReference type="Rhea" id="RHEA-COMP:17339"/>
        <dbReference type="Rhea" id="RHEA-COMP:17340"/>
        <dbReference type="ChEBI" id="CHEBI:33019"/>
        <dbReference type="ChEBI" id="CHEBI:61560"/>
        <dbReference type="ChEBI" id="CHEBI:173112"/>
        <dbReference type="EC" id="2.7.7.7"/>
    </reaction>
</comment>
<keyword evidence="5" id="KW-0235">DNA replication</keyword>
<dbReference type="GO" id="GO:0006281">
    <property type="term" value="P:DNA repair"/>
    <property type="evidence" value="ECO:0007669"/>
    <property type="project" value="UniProtKB-KW"/>
</dbReference>
<dbReference type="InterPro" id="IPR036775">
    <property type="entry name" value="DNA_pol_Y-fam_lit_finger_sf"/>
</dbReference>
<keyword evidence="9" id="KW-0239">DNA-directed DNA polymerase</keyword>
<evidence type="ECO:0000256" key="5">
    <source>
        <dbReference type="ARBA" id="ARBA00022705"/>
    </source>
</evidence>
<dbReference type="FunFam" id="3.30.1490.100:FF:000004">
    <property type="entry name" value="DNA polymerase IV"/>
    <property type="match status" value="1"/>
</dbReference>
<name>A0A914LKV8_MELIC</name>
<feature type="domain" description="UmuC" evidence="13">
    <location>
        <begin position="86"/>
        <end position="322"/>
    </location>
</feature>
<keyword evidence="8" id="KW-0460">Magnesium</keyword>
<evidence type="ECO:0000256" key="9">
    <source>
        <dbReference type="ARBA" id="ARBA00022932"/>
    </source>
</evidence>
<keyword evidence="6" id="KW-0479">Metal-binding</keyword>
<dbReference type="SUPFAM" id="SSF56672">
    <property type="entry name" value="DNA/RNA polymerases"/>
    <property type="match status" value="1"/>
</dbReference>
<reference evidence="15" key="1">
    <citation type="submission" date="2022-11" db="UniProtKB">
        <authorList>
            <consortium name="WormBaseParasite"/>
        </authorList>
    </citation>
    <scope>IDENTIFICATION</scope>
</reference>
<dbReference type="InterPro" id="IPR022880">
    <property type="entry name" value="DNApol_IV"/>
</dbReference>
<dbReference type="WBParaSite" id="Minc3s00585g14687">
    <property type="protein sequence ID" value="Minc3s00585g14687"/>
    <property type="gene ID" value="Minc3s00585g14687"/>
</dbReference>
<dbReference type="CDD" id="cd03586">
    <property type="entry name" value="PolY_Pol_IV_kappa"/>
    <property type="match status" value="1"/>
</dbReference>
<dbReference type="GO" id="GO:0042276">
    <property type="term" value="P:error-prone translesion synthesis"/>
    <property type="evidence" value="ECO:0007669"/>
    <property type="project" value="TreeGrafter"/>
</dbReference>
<protein>
    <recommendedName>
        <fullName evidence="2">DNA polymerase kappa</fullName>
        <ecNumber evidence="1">2.7.7.7</ecNumber>
    </recommendedName>
</protein>
<keyword evidence="14" id="KW-1185">Reference proteome</keyword>
<feature type="region of interest" description="Disordered" evidence="12">
    <location>
        <begin position="489"/>
        <end position="511"/>
    </location>
</feature>
<dbReference type="Gene3D" id="1.10.150.20">
    <property type="entry name" value="5' to 3' exonuclease, C-terminal subdomain"/>
    <property type="match status" value="1"/>
</dbReference>
<dbReference type="Gene3D" id="3.40.1170.60">
    <property type="match status" value="1"/>
</dbReference>
<dbReference type="PROSITE" id="PS50173">
    <property type="entry name" value="UMUC"/>
    <property type="match status" value="1"/>
</dbReference>
<sequence length="511" mass="58419">MALTYCGDKAGMASLDMNRIKRIIADNTGQDFQHHERQVEKQVEERIKNKCEMLSYATNEQLKRLEEEADSVAIKMEEHRSINRFWVHIDMDAFYASVECRDNPELRTVPMAVGGDAMLATSNYLARKFGVRSAMPGFIAKKLCPDLVIVPCDMHKYIRESNIVRSIFQYYDPNMFMGGLDEAYLDLTDFVGQRIFPVKCKRIRYTGDCICRLPLIPSNNQNISEDAERVVIICNRCNKERIAIIDYIVFGTGLDDIVNQIRFEVEQLTGLTCSAGIATNKMLAKICTDLNKPNGQFYLEADRYKIIDFMNSLKIRKVPGIGPKCEAVLKSIGVEKCSDLFEKRAKIRYIFTNLHSEWLLKVSLGLDAWEIDKVSNQKSAGIGRSFTPKQNFTELCQILYKLCRKLIKSLPSSRIVGGRSATLSIKFATFEYITRCKSVDFVIQNVEMLYPIVEGLLKKELVGRHDAIRLLGVRLSDLIFYGFNFDEENGGEEEEEELQQGKEILKENKNN</sequence>
<organism evidence="14 15">
    <name type="scientific">Meloidogyne incognita</name>
    <name type="common">Southern root-knot nematode worm</name>
    <name type="synonym">Oxyuris incognita</name>
    <dbReference type="NCBI Taxonomy" id="6306"/>
    <lineage>
        <taxon>Eukaryota</taxon>
        <taxon>Metazoa</taxon>
        <taxon>Ecdysozoa</taxon>
        <taxon>Nematoda</taxon>
        <taxon>Chromadorea</taxon>
        <taxon>Rhabditida</taxon>
        <taxon>Tylenchina</taxon>
        <taxon>Tylenchomorpha</taxon>
        <taxon>Tylenchoidea</taxon>
        <taxon>Meloidogynidae</taxon>
        <taxon>Meloidogyninae</taxon>
        <taxon>Meloidogyne</taxon>
        <taxon>Meloidogyne incognita group</taxon>
    </lineage>
</organism>
<dbReference type="PANTHER" id="PTHR11076">
    <property type="entry name" value="DNA REPAIR POLYMERASE UMUC / TRANSFERASE FAMILY MEMBER"/>
    <property type="match status" value="1"/>
</dbReference>
<evidence type="ECO:0000256" key="11">
    <source>
        <dbReference type="ARBA" id="ARBA00049244"/>
    </source>
</evidence>
<dbReference type="Gene3D" id="1.10.150.810">
    <property type="match status" value="1"/>
</dbReference>
<dbReference type="Pfam" id="PF00817">
    <property type="entry name" value="IMS"/>
    <property type="match status" value="1"/>
</dbReference>
<evidence type="ECO:0000313" key="15">
    <source>
        <dbReference type="WBParaSite" id="Minc3s00585g14687"/>
    </source>
</evidence>
<evidence type="ECO:0000256" key="7">
    <source>
        <dbReference type="ARBA" id="ARBA00022763"/>
    </source>
</evidence>
<keyword evidence="7" id="KW-0227">DNA damage</keyword>